<evidence type="ECO:0000256" key="1">
    <source>
        <dbReference type="ARBA" id="ARBA00004479"/>
    </source>
</evidence>
<feature type="compositionally biased region" description="Low complexity" evidence="7">
    <location>
        <begin position="1552"/>
        <end position="1561"/>
    </location>
</feature>
<comment type="similarity">
    <text evidence="2">Belongs to the TMEM131 family.</text>
</comment>
<feature type="compositionally biased region" description="Low complexity" evidence="7">
    <location>
        <begin position="1243"/>
        <end position="1253"/>
    </location>
</feature>
<evidence type="ECO:0000256" key="3">
    <source>
        <dbReference type="ARBA" id="ARBA00022692"/>
    </source>
</evidence>
<feature type="compositionally biased region" description="Basic and acidic residues" evidence="7">
    <location>
        <begin position="1124"/>
        <end position="1151"/>
    </location>
</feature>
<feature type="compositionally biased region" description="Basic and acidic residues" evidence="7">
    <location>
        <begin position="1315"/>
        <end position="1331"/>
    </location>
</feature>
<proteinExistence type="inferred from homology"/>
<feature type="domain" description="TMEM131 second Ig-like" evidence="11">
    <location>
        <begin position="169"/>
        <end position="257"/>
    </location>
</feature>
<feature type="chain" id="PRO_5040438390" description="Transmembrane protein 131" evidence="9">
    <location>
        <begin position="25"/>
        <end position="1747"/>
    </location>
</feature>
<gene>
    <name evidence="14" type="ORF">MELIAE_LOCUS10653</name>
</gene>
<evidence type="ECO:0000313" key="15">
    <source>
        <dbReference type="Proteomes" id="UP001154078"/>
    </source>
</evidence>
<keyword evidence="4 9" id="KW-0732">Signal</keyword>
<feature type="compositionally biased region" description="Basic and acidic residues" evidence="7">
    <location>
        <begin position="1398"/>
        <end position="1408"/>
    </location>
</feature>
<reference evidence="14" key="1">
    <citation type="submission" date="2021-12" db="EMBL/GenBank/DDBJ databases">
        <authorList>
            <person name="King R."/>
        </authorList>
    </citation>
    <scope>NUCLEOTIDE SEQUENCE</scope>
</reference>
<feature type="compositionally biased region" description="Polar residues" evidence="7">
    <location>
        <begin position="1219"/>
        <end position="1228"/>
    </location>
</feature>
<keyword evidence="15" id="KW-1185">Reference proteome</keyword>
<dbReference type="PANTHER" id="PTHR22050:SF0">
    <property type="entry name" value="TRANSMEMBRANE PROTEIN 131 HOMOLOG"/>
    <property type="match status" value="1"/>
</dbReference>
<evidence type="ECO:0000256" key="9">
    <source>
        <dbReference type="SAM" id="SignalP"/>
    </source>
</evidence>
<feature type="compositionally biased region" description="Basic residues" evidence="7">
    <location>
        <begin position="1383"/>
        <end position="1397"/>
    </location>
</feature>
<organism evidence="14 15">
    <name type="scientific">Brassicogethes aeneus</name>
    <name type="common">Rape pollen beetle</name>
    <name type="synonym">Meligethes aeneus</name>
    <dbReference type="NCBI Taxonomy" id="1431903"/>
    <lineage>
        <taxon>Eukaryota</taxon>
        <taxon>Metazoa</taxon>
        <taxon>Ecdysozoa</taxon>
        <taxon>Arthropoda</taxon>
        <taxon>Hexapoda</taxon>
        <taxon>Insecta</taxon>
        <taxon>Pterygota</taxon>
        <taxon>Neoptera</taxon>
        <taxon>Endopterygota</taxon>
        <taxon>Coleoptera</taxon>
        <taxon>Polyphaga</taxon>
        <taxon>Cucujiformia</taxon>
        <taxon>Nitidulidae</taxon>
        <taxon>Meligethinae</taxon>
        <taxon>Brassicogethes</taxon>
    </lineage>
</organism>
<feature type="compositionally biased region" description="Polar residues" evidence="7">
    <location>
        <begin position="1535"/>
        <end position="1544"/>
    </location>
</feature>
<feature type="compositionally biased region" description="Pro residues" evidence="7">
    <location>
        <begin position="1682"/>
        <end position="1691"/>
    </location>
</feature>
<comment type="subcellular location">
    <subcellularLocation>
        <location evidence="1">Membrane</location>
        <topology evidence="1">Single-pass type I membrane protein</topology>
    </subcellularLocation>
</comment>
<dbReference type="PANTHER" id="PTHR22050">
    <property type="entry name" value="RW1 PROTEIN HOMOLOG"/>
    <property type="match status" value="1"/>
</dbReference>
<dbReference type="InterPro" id="IPR055436">
    <property type="entry name" value="Ig_TMEM131L_4"/>
</dbReference>
<feature type="compositionally biased region" description="Low complexity" evidence="7">
    <location>
        <begin position="1708"/>
        <end position="1719"/>
    </location>
</feature>
<dbReference type="Pfam" id="PF24499">
    <property type="entry name" value="Ig_TMEM131L_4"/>
    <property type="match status" value="1"/>
</dbReference>
<dbReference type="InterPro" id="IPR022113">
    <property type="entry name" value="TMEM131L_N"/>
</dbReference>
<dbReference type="InterPro" id="IPR039877">
    <property type="entry name" value="TMEM131-like"/>
</dbReference>
<feature type="region of interest" description="Disordered" evidence="7">
    <location>
        <begin position="1509"/>
        <end position="1569"/>
    </location>
</feature>
<feature type="domain" description="TMEM131L fourth Ig-like" evidence="12">
    <location>
        <begin position="788"/>
        <end position="919"/>
    </location>
</feature>
<evidence type="ECO:0000256" key="6">
    <source>
        <dbReference type="ARBA" id="ARBA00023136"/>
    </source>
</evidence>
<dbReference type="InterPro" id="IPR056311">
    <property type="entry name" value="TMEM131_Ig_2"/>
</dbReference>
<dbReference type="Proteomes" id="UP001154078">
    <property type="component" value="Chromosome 7"/>
</dbReference>
<accession>A0A9P0FMQ0</accession>
<evidence type="ECO:0000259" key="10">
    <source>
        <dbReference type="Pfam" id="PF12371"/>
    </source>
</evidence>
<dbReference type="InterPro" id="IPR055437">
    <property type="entry name" value="TMEM131L_Ig_5"/>
</dbReference>
<evidence type="ECO:0000259" key="11">
    <source>
        <dbReference type="Pfam" id="PF24495"/>
    </source>
</evidence>
<feature type="compositionally biased region" description="Low complexity" evidence="7">
    <location>
        <begin position="1357"/>
        <end position="1377"/>
    </location>
</feature>
<dbReference type="Pfam" id="PF24495">
    <property type="entry name" value="Ig_TMEM131_2"/>
    <property type="match status" value="1"/>
</dbReference>
<feature type="domain" description="Transmembrane protein 131-like N-terminal" evidence="10">
    <location>
        <begin position="69"/>
        <end position="150"/>
    </location>
</feature>
<evidence type="ECO:0000256" key="2">
    <source>
        <dbReference type="ARBA" id="ARBA00006682"/>
    </source>
</evidence>
<evidence type="ECO:0000259" key="13">
    <source>
        <dbReference type="Pfam" id="PF24501"/>
    </source>
</evidence>
<dbReference type="EMBL" id="OV121138">
    <property type="protein sequence ID" value="CAH0561012.1"/>
    <property type="molecule type" value="Genomic_DNA"/>
</dbReference>
<dbReference type="GO" id="GO:0016020">
    <property type="term" value="C:membrane"/>
    <property type="evidence" value="ECO:0007669"/>
    <property type="project" value="UniProtKB-SubCell"/>
</dbReference>
<feature type="region of interest" description="Disordered" evidence="7">
    <location>
        <begin position="1680"/>
        <end position="1747"/>
    </location>
</feature>
<evidence type="ECO:0000256" key="5">
    <source>
        <dbReference type="ARBA" id="ARBA00022989"/>
    </source>
</evidence>
<evidence type="ECO:0000259" key="12">
    <source>
        <dbReference type="Pfam" id="PF24499"/>
    </source>
</evidence>
<evidence type="ECO:0000256" key="7">
    <source>
        <dbReference type="SAM" id="MobiDB-lite"/>
    </source>
</evidence>
<sequence length="1747" mass="196130">MFRYSLSGYLFALTLLELIIKTHLTSHDSSHGFINKNGKYLEDDFKSIHEEISSGLRASQINDFNLNLKLEPSILDFKQRQLGIAHLEKVTLFNTDKNKTIDMTSISGSTAYFHSSFFETKKIPPNGNTTFNVVFLGREEGLVEGNLFIHSSDGYFKYSVKGATTYSRFRLRPIVGVKLPLNATFSPLIYLYNPHPKPVQITEVYSSGGEFHLELPTGDQEGPNDLWEIAPYQTKAIIRVRFRGKVVQNHTAYVRIKLNSQSELLVVPLEVEVTPDAEMVHPQGGIDFGIGGNLDPPKEAKLCVSNPTKKPMRVHSVTATSKAIEVSYEPARVMPDADDNSGCTEVATLTLNWKHAFDKQEFSGKIHIKYRQGKNTTVIPYYLTVLDGGVTFDLLQTSYFVDEHAGDLNSRDFVVRNDFYSPVEVLGYEMQDEAKKYFRIESFTPMVLKPTNEKTIFRIKLKPNANLSGVNLNSQITIKTNVTEIAVPLLSYKGKLKLFLPYKGPDNTLDIGLISYNTQKNVYFLLANPNPVSLVMKTIRSSIPMTNMELMGCKKGNYESALLQIKHRNLTNCINIKPNHYAVVKLSIQTSGSEGQIWGDVYVETQYEQLSIPVHFRVAPGKLEVGPDRLVFDQCFPGKICSHPLRVHSTFREPMIIENIVSLPPDKRISSKHSGHILAGTSKVIGHLYLDPNAECKTQCYTGLGEVDYWIKSLTFSNFTRDFDIVMLNILYSRYLNETADGLRKWQNMTIRIDTSEVKGHIFKTRVKMSWPSLLLSDSVENRSVFVFPTTQIGNLSYRNISLRNPSAHNLIIQLVFDKNYGDVDLLYNVFPKELLPKKTKEYQQYGFFFVDYKRHLDKFREKLKWDYADETLPFLLAPGENVTVTVGFRAEETNYVSSLLVIRNNLTIVELITMRGQGVHPQFKFGNRKPGSEQPLSFDMTERHLKDCEKDKSSGFTPNLTVKRSFTARNIGDVTIYVNSFYINDYPCEGYGFKVINCVPFVLHPNATRKIDIAFTPDLTLSKVTRTLILGTSLNFPVNYTLYTTIPSQYLSMCSELIMRPYWEIYVSYAANGLMVALLFVIVFLAALDADKIKRQSMREALSSPTASVQPVLDLRLVGQQTREEIKAKPDKSDNNNDNDLGKHKFKENVENGVNKSKAKDESDRYSAMVAVSGTRGKKKLGKRNSGELAQEPPEVPKKPPEVQQPKAKPVEKRTNVVAPTQTQPKISNGKPASGKKVQARNNGTINNGTNTSVPAYEEESSSTTTESSSNLEDPDKENEQQQQQQKVYAKKSPYQKMEEINNKANEAANVHQEVCKQENNMHNKVERQRSNPKSRTKPFKESQESSTMKPPSNDANQTSNASPTNNTTSPATANAFGNAKREHKKPGGKTHKDRKERRSDYKKLAAEKAAAAAAALALKVNAEARKSPVSPPPRASSPKSPSTVWSENSATFSDVVARTETLSTNRPLCQKAALNAKPTVYVEPYKQTPSADLGPVGSRRVEHYGDAYLGHGSQPTQPPHAPHQPPPAQQTHVVDTSNSFFSTAPPPPQQQEQLLRQPEPAGPMPPQDVVAGGYLEDFLQAEPWAQTQVYGNGLDRDIYDGNGQNQNKDWNHHHASTDNTSFWNHHFGLFGPGPATTISAPVSTLAAAAQQQQQQMHQQQQQINYLWGSSSVWQPWTPAVEPPRTPTRTPPGFSELQPRNVVNECQLQQHQQHQAHAPRADSYSPFPVSNIWNSEPNPWSYNQGQ</sequence>
<feature type="compositionally biased region" description="Pro residues" evidence="7">
    <location>
        <begin position="1518"/>
        <end position="1530"/>
    </location>
</feature>
<dbReference type="Pfam" id="PF24501">
    <property type="entry name" value="Ig_TMEM131L_5"/>
    <property type="match status" value="1"/>
</dbReference>
<keyword evidence="5 8" id="KW-1133">Transmembrane helix</keyword>
<evidence type="ECO:0000256" key="8">
    <source>
        <dbReference type="SAM" id="Phobius"/>
    </source>
</evidence>
<keyword evidence="6 8" id="KW-0472">Membrane</keyword>
<name>A0A9P0FMQ0_BRAAE</name>
<feature type="signal peptide" evidence="9">
    <location>
        <begin position="1"/>
        <end position="24"/>
    </location>
</feature>
<dbReference type="Pfam" id="PF12371">
    <property type="entry name" value="TMEM131_like_N"/>
    <property type="match status" value="1"/>
</dbReference>
<feature type="transmembrane region" description="Helical" evidence="8">
    <location>
        <begin position="1067"/>
        <end position="1089"/>
    </location>
</feature>
<feature type="region of interest" description="Disordered" evidence="7">
    <location>
        <begin position="1124"/>
        <end position="1411"/>
    </location>
</feature>
<protein>
    <recommendedName>
        <fullName evidence="16">Transmembrane protein 131</fullName>
    </recommendedName>
</protein>
<feature type="domain" description="TMEM131L fifth Ig-like" evidence="13">
    <location>
        <begin position="971"/>
        <end position="1035"/>
    </location>
</feature>
<evidence type="ECO:0008006" key="16">
    <source>
        <dbReference type="Google" id="ProtNLM"/>
    </source>
</evidence>
<feature type="compositionally biased region" description="Polar residues" evidence="7">
    <location>
        <begin position="1346"/>
        <end position="1356"/>
    </location>
</feature>
<keyword evidence="3 8" id="KW-0812">Transmembrane</keyword>
<feature type="compositionally biased region" description="Polar residues" evidence="7">
    <location>
        <begin position="1732"/>
        <end position="1747"/>
    </location>
</feature>
<evidence type="ECO:0000256" key="4">
    <source>
        <dbReference type="ARBA" id="ARBA00022729"/>
    </source>
</evidence>
<dbReference type="OrthoDB" id="168404at2759"/>
<evidence type="ECO:0000313" key="14">
    <source>
        <dbReference type="EMBL" id="CAH0561012.1"/>
    </source>
</evidence>
<feature type="region of interest" description="Disordered" evidence="7">
    <location>
        <begin position="1425"/>
        <end position="1451"/>
    </location>
</feature>